<comment type="similarity">
    <text evidence="2 6">Belongs to the cytochrome P450 family.</text>
</comment>
<dbReference type="PANTHER" id="PTHR24305:SF166">
    <property type="entry name" value="CYTOCHROME P450 12A4, MITOCHONDRIAL-RELATED"/>
    <property type="match status" value="1"/>
</dbReference>
<evidence type="ECO:0000256" key="5">
    <source>
        <dbReference type="PIRSR" id="PIRSR602403-1"/>
    </source>
</evidence>
<dbReference type="GO" id="GO:0005506">
    <property type="term" value="F:iron ion binding"/>
    <property type="evidence" value="ECO:0007669"/>
    <property type="project" value="InterPro"/>
</dbReference>
<comment type="cofactor">
    <cofactor evidence="1 5">
        <name>heme</name>
        <dbReference type="ChEBI" id="CHEBI:30413"/>
    </cofactor>
</comment>
<proteinExistence type="inferred from homology"/>
<dbReference type="InterPro" id="IPR050121">
    <property type="entry name" value="Cytochrome_P450_monoxygenase"/>
</dbReference>
<protein>
    <submittedName>
        <fullName evidence="7">Cytochrome P450</fullName>
    </submittedName>
</protein>
<keyword evidence="6" id="KW-0560">Oxidoreductase</keyword>
<organism evidence="7 8">
    <name type="scientific">Allocoleopsis franciscana PCC 7113</name>
    <dbReference type="NCBI Taxonomy" id="1173027"/>
    <lineage>
        <taxon>Bacteria</taxon>
        <taxon>Bacillati</taxon>
        <taxon>Cyanobacteriota</taxon>
        <taxon>Cyanophyceae</taxon>
        <taxon>Coleofasciculales</taxon>
        <taxon>Coleofasciculaceae</taxon>
        <taxon>Allocoleopsis</taxon>
        <taxon>Allocoleopsis franciscana</taxon>
    </lineage>
</organism>
<gene>
    <name evidence="7" type="ORF">Mic7113_2979</name>
</gene>
<dbReference type="CDD" id="cd11053">
    <property type="entry name" value="CYP110-like"/>
    <property type="match status" value="1"/>
</dbReference>
<evidence type="ECO:0000256" key="1">
    <source>
        <dbReference type="ARBA" id="ARBA00001971"/>
    </source>
</evidence>
<dbReference type="AlphaFoldDB" id="K9WGV1"/>
<dbReference type="Gene3D" id="1.10.630.10">
    <property type="entry name" value="Cytochrome P450"/>
    <property type="match status" value="1"/>
</dbReference>
<dbReference type="SUPFAM" id="SSF48264">
    <property type="entry name" value="Cytochrome P450"/>
    <property type="match status" value="1"/>
</dbReference>
<dbReference type="RefSeq" id="WP_015182901.1">
    <property type="nucleotide sequence ID" value="NC_019738.1"/>
</dbReference>
<accession>K9WGV1</accession>
<evidence type="ECO:0000313" key="8">
    <source>
        <dbReference type="Proteomes" id="UP000010471"/>
    </source>
</evidence>
<dbReference type="GO" id="GO:0016705">
    <property type="term" value="F:oxidoreductase activity, acting on paired donors, with incorporation or reduction of molecular oxygen"/>
    <property type="evidence" value="ECO:0007669"/>
    <property type="project" value="InterPro"/>
</dbReference>
<dbReference type="Pfam" id="PF00067">
    <property type="entry name" value="p450"/>
    <property type="match status" value="1"/>
</dbReference>
<evidence type="ECO:0000256" key="4">
    <source>
        <dbReference type="ARBA" id="ARBA00023004"/>
    </source>
</evidence>
<keyword evidence="4 5" id="KW-0408">Iron</keyword>
<feature type="binding site" description="axial binding residue" evidence="5">
    <location>
        <position position="394"/>
    </location>
    <ligand>
        <name>heme</name>
        <dbReference type="ChEBI" id="CHEBI:30413"/>
    </ligand>
    <ligandPart>
        <name>Fe</name>
        <dbReference type="ChEBI" id="CHEBI:18248"/>
    </ligandPart>
</feature>
<dbReference type="Proteomes" id="UP000010471">
    <property type="component" value="Chromosome"/>
</dbReference>
<dbReference type="PRINTS" id="PR00385">
    <property type="entry name" value="P450"/>
</dbReference>
<dbReference type="InterPro" id="IPR036396">
    <property type="entry name" value="Cyt_P450_sf"/>
</dbReference>
<keyword evidence="6" id="KW-0503">Monooxygenase</keyword>
<dbReference type="HOGENOM" id="CLU_001570_5_1_3"/>
<dbReference type="PRINTS" id="PR00465">
    <property type="entry name" value="EP450IV"/>
</dbReference>
<evidence type="ECO:0000256" key="6">
    <source>
        <dbReference type="RuleBase" id="RU000461"/>
    </source>
</evidence>
<dbReference type="STRING" id="1173027.Mic7113_2979"/>
<evidence type="ECO:0000256" key="3">
    <source>
        <dbReference type="ARBA" id="ARBA00022723"/>
    </source>
</evidence>
<evidence type="ECO:0000256" key="2">
    <source>
        <dbReference type="ARBA" id="ARBA00010617"/>
    </source>
</evidence>
<dbReference type="EMBL" id="CP003630">
    <property type="protein sequence ID" value="AFZ18752.1"/>
    <property type="molecule type" value="Genomic_DNA"/>
</dbReference>
<dbReference type="eggNOG" id="COG2124">
    <property type="taxonomic scope" value="Bacteria"/>
</dbReference>
<keyword evidence="8" id="KW-1185">Reference proteome</keyword>
<keyword evidence="5 6" id="KW-0349">Heme</keyword>
<keyword evidence="3 5" id="KW-0479">Metal-binding</keyword>
<dbReference type="GO" id="GO:0004497">
    <property type="term" value="F:monooxygenase activity"/>
    <property type="evidence" value="ECO:0007669"/>
    <property type="project" value="UniProtKB-KW"/>
</dbReference>
<dbReference type="OrthoDB" id="446280at2"/>
<dbReference type="KEGG" id="mic:Mic7113_2979"/>
<name>K9WGV1_9CYAN</name>
<dbReference type="InterPro" id="IPR001128">
    <property type="entry name" value="Cyt_P450"/>
</dbReference>
<evidence type="ECO:0000313" key="7">
    <source>
        <dbReference type="EMBL" id="AFZ18752.1"/>
    </source>
</evidence>
<dbReference type="InterPro" id="IPR002403">
    <property type="entry name" value="Cyt_P450_E_grp-IV"/>
</dbReference>
<dbReference type="GO" id="GO:0020037">
    <property type="term" value="F:heme binding"/>
    <property type="evidence" value="ECO:0007669"/>
    <property type="project" value="InterPro"/>
</dbReference>
<dbReference type="InterPro" id="IPR017972">
    <property type="entry name" value="Cyt_P450_CS"/>
</dbReference>
<dbReference type="PANTHER" id="PTHR24305">
    <property type="entry name" value="CYTOCHROME P450"/>
    <property type="match status" value="1"/>
</dbReference>
<sequence>MKLPDGPQTPSLLQTVQLIAQPTQFLDNCREHYGDTFTTRVLGLNSPPVVFFGNPDAIQEIFALPSSKLDFRKATHVFEPLMGEQSIILQEGRSHNRLRQLMMPPFHGERMRSYSQLICEITQQAIEGWSIGSTVSMQEVMPQITLQIILRVVFGIDPGPRYQDLEQRLSSLLDDVTTPWYSSLFFFPPLQRDLGAWSPWGHFLRRRQQIDSLIYDEIKERREQADASRTDILSMLISARDENGQPMSDVELRDQLVSLLLLGYETTAAVLAWAVYWIYSTASGDEKLRKELEALGDDIQPEAIAQLPYLTAVCAETLRVNPIALICTPRRVLESVQVAGYHFDTGTILIPCIYLAHRRPEVFPDAKQFQPERFLNQKFSPYEYLPFGGGARGCIGMAFSMLEMKLVLATILSRYQLALADPRPVRPVRRGITLVPSGGVPVVVKHERTTKPFPAIKVWDYKLTSNH</sequence>
<dbReference type="PATRIC" id="fig|1173027.3.peg.3280"/>
<dbReference type="PROSITE" id="PS00086">
    <property type="entry name" value="CYTOCHROME_P450"/>
    <property type="match status" value="1"/>
</dbReference>
<reference evidence="7 8" key="1">
    <citation type="submission" date="2012-06" db="EMBL/GenBank/DDBJ databases">
        <title>Finished chromosome of genome of Microcoleus sp. PCC 7113.</title>
        <authorList>
            <consortium name="US DOE Joint Genome Institute"/>
            <person name="Gugger M."/>
            <person name="Coursin T."/>
            <person name="Rippka R."/>
            <person name="Tandeau De Marsac N."/>
            <person name="Huntemann M."/>
            <person name="Wei C.-L."/>
            <person name="Han J."/>
            <person name="Detter J.C."/>
            <person name="Han C."/>
            <person name="Tapia R."/>
            <person name="Chen A."/>
            <person name="Kyrpides N."/>
            <person name="Mavromatis K."/>
            <person name="Markowitz V."/>
            <person name="Szeto E."/>
            <person name="Ivanova N."/>
            <person name="Pagani I."/>
            <person name="Pati A."/>
            <person name="Goodwin L."/>
            <person name="Nordberg H.P."/>
            <person name="Cantor M.N."/>
            <person name="Hua S.X."/>
            <person name="Woyke T."/>
            <person name="Kerfeld C.A."/>
        </authorList>
    </citation>
    <scope>NUCLEOTIDE SEQUENCE [LARGE SCALE GENOMIC DNA]</scope>
    <source>
        <strain evidence="7 8">PCC 7113</strain>
    </source>
</reference>